<accession>A0A7V8V3T9</accession>
<dbReference type="EMBL" id="JABRWO010000003">
    <property type="protein sequence ID" value="MBA2114361.1"/>
    <property type="molecule type" value="Genomic_DNA"/>
</dbReference>
<evidence type="ECO:0000313" key="1">
    <source>
        <dbReference type="EMBL" id="MBA2114361.1"/>
    </source>
</evidence>
<name>A0A7V8V3T9_9BACT</name>
<comment type="caution">
    <text evidence="1">The sequence shown here is derived from an EMBL/GenBank/DDBJ whole genome shotgun (WGS) entry which is preliminary data.</text>
</comment>
<dbReference type="AlphaFoldDB" id="A0A7V8V3T9"/>
<protein>
    <recommendedName>
        <fullName evidence="3">DUF1579 domain-containing protein</fullName>
    </recommendedName>
</protein>
<organism evidence="1 2">
    <name type="scientific">Bremerella alba</name>
    <dbReference type="NCBI Taxonomy" id="980252"/>
    <lineage>
        <taxon>Bacteria</taxon>
        <taxon>Pseudomonadati</taxon>
        <taxon>Planctomycetota</taxon>
        <taxon>Planctomycetia</taxon>
        <taxon>Pirellulales</taxon>
        <taxon>Pirellulaceae</taxon>
        <taxon>Bremerella</taxon>
    </lineage>
</organism>
<reference evidence="1 2" key="1">
    <citation type="submission" date="2020-05" db="EMBL/GenBank/DDBJ databases">
        <title>Bremerella alba sp. nov., a novel planctomycete isolated from the surface of the macroalga Fucus spiralis.</title>
        <authorList>
            <person name="Godinho O."/>
            <person name="Botelho R."/>
            <person name="Albuquerque L."/>
            <person name="Wiegand S."/>
            <person name="Da Costa M.S."/>
            <person name="Lobo-Da-Cunha A."/>
            <person name="Jogler C."/>
            <person name="Lage O.M."/>
        </authorList>
    </citation>
    <scope>NUCLEOTIDE SEQUENCE [LARGE SCALE GENOMIC DNA]</scope>
    <source>
        <strain evidence="1 2">FF15</strain>
    </source>
</reference>
<dbReference type="InterPro" id="IPR011473">
    <property type="entry name" value="DUF1579"/>
</dbReference>
<gene>
    <name evidence="1" type="ORF">HOV93_15180</name>
</gene>
<proteinExistence type="predicted"/>
<dbReference type="RefSeq" id="WP_207395808.1">
    <property type="nucleotide sequence ID" value="NZ_JABRWO010000003.1"/>
</dbReference>
<dbReference type="Proteomes" id="UP000551616">
    <property type="component" value="Unassembled WGS sequence"/>
</dbReference>
<keyword evidence="2" id="KW-1185">Reference proteome</keyword>
<sequence length="160" mass="18012">MHVEPQVEHRWLENLLGDWTIEAEMDMGPGKPRETSVGKESVRLLGEVWVLCDMESDMPEGSTALSQMALGYDPQQKSFVGSFVSSSMATLWIYGGGTLNDAGNQLTLNTTGPSFTGEGMSQYQDVIEIVDKDHRILHSFMLDENEVWQEFMTAKYTRQQ</sequence>
<dbReference type="Pfam" id="PF07617">
    <property type="entry name" value="DUF1579"/>
    <property type="match status" value="1"/>
</dbReference>
<evidence type="ECO:0000313" key="2">
    <source>
        <dbReference type="Proteomes" id="UP000551616"/>
    </source>
</evidence>
<evidence type="ECO:0008006" key="3">
    <source>
        <dbReference type="Google" id="ProtNLM"/>
    </source>
</evidence>